<name>A0A067Q723_9AGAM</name>
<sequence>STCNNPIQIDISFDVSWDGIRFARCLNVPIGNWDASSTPSDFAYCRKEFARCSLYNPSHASGVCVRSNAFCRAAQQYCATLKGDFQGMC</sequence>
<dbReference type="AlphaFoldDB" id="A0A067Q723"/>
<evidence type="ECO:0000313" key="2">
    <source>
        <dbReference type="Proteomes" id="UP000027265"/>
    </source>
</evidence>
<dbReference type="OrthoDB" id="2326748at2759"/>
<dbReference type="EMBL" id="KL197710">
    <property type="protein sequence ID" value="KDQ62853.1"/>
    <property type="molecule type" value="Genomic_DNA"/>
</dbReference>
<organism evidence="1 2">
    <name type="scientific">Jaapia argillacea MUCL 33604</name>
    <dbReference type="NCBI Taxonomy" id="933084"/>
    <lineage>
        <taxon>Eukaryota</taxon>
        <taxon>Fungi</taxon>
        <taxon>Dikarya</taxon>
        <taxon>Basidiomycota</taxon>
        <taxon>Agaricomycotina</taxon>
        <taxon>Agaricomycetes</taxon>
        <taxon>Agaricomycetidae</taxon>
        <taxon>Jaapiales</taxon>
        <taxon>Jaapiaceae</taxon>
        <taxon>Jaapia</taxon>
    </lineage>
</organism>
<proteinExistence type="predicted"/>
<keyword evidence="2" id="KW-1185">Reference proteome</keyword>
<dbReference type="HOGENOM" id="CLU_2460749_0_0_1"/>
<dbReference type="Proteomes" id="UP000027265">
    <property type="component" value="Unassembled WGS sequence"/>
</dbReference>
<protein>
    <submittedName>
        <fullName evidence="1">Uncharacterized protein</fullName>
    </submittedName>
</protein>
<evidence type="ECO:0000313" key="1">
    <source>
        <dbReference type="EMBL" id="KDQ62853.1"/>
    </source>
</evidence>
<reference evidence="2" key="1">
    <citation type="journal article" date="2014" name="Proc. Natl. Acad. Sci. U.S.A.">
        <title>Extensive sampling of basidiomycete genomes demonstrates inadequacy of the white-rot/brown-rot paradigm for wood decay fungi.</title>
        <authorList>
            <person name="Riley R."/>
            <person name="Salamov A.A."/>
            <person name="Brown D.W."/>
            <person name="Nagy L.G."/>
            <person name="Floudas D."/>
            <person name="Held B.W."/>
            <person name="Levasseur A."/>
            <person name="Lombard V."/>
            <person name="Morin E."/>
            <person name="Otillar R."/>
            <person name="Lindquist E.A."/>
            <person name="Sun H."/>
            <person name="LaButti K.M."/>
            <person name="Schmutz J."/>
            <person name="Jabbour D."/>
            <person name="Luo H."/>
            <person name="Baker S.E."/>
            <person name="Pisabarro A.G."/>
            <person name="Walton J.D."/>
            <person name="Blanchette R.A."/>
            <person name="Henrissat B."/>
            <person name="Martin F."/>
            <person name="Cullen D."/>
            <person name="Hibbett D.S."/>
            <person name="Grigoriev I.V."/>
        </authorList>
    </citation>
    <scope>NUCLEOTIDE SEQUENCE [LARGE SCALE GENOMIC DNA]</scope>
    <source>
        <strain evidence="2">MUCL 33604</strain>
    </source>
</reference>
<dbReference type="InParanoid" id="A0A067Q723"/>
<feature type="non-terminal residue" evidence="1">
    <location>
        <position position="1"/>
    </location>
</feature>
<gene>
    <name evidence="1" type="ORF">JAAARDRAFT_119813</name>
</gene>
<accession>A0A067Q723</accession>